<evidence type="ECO:0000313" key="2">
    <source>
        <dbReference type="Proteomes" id="UP001497644"/>
    </source>
</evidence>
<gene>
    <name evidence="1" type="ORF">LPLAT_LOCUS10591</name>
</gene>
<sequence length="259" mass="29778">MSMTFTLTGKSSVLAVNYFPAVDLSDDEYELGLTNFETYHTISNVNSSNNKFYFGKDDAEITIPEGSYELQAIHEFLTHAISRKRPRHAIRDGDKKHIDVAHIRMNNDVDYEDDEYPIVLRANYNTMRSEIKCAYRLNFSKPNNIGSLLGFSNRILQPRKWYESDIPINIINVNIIRVECNVTAGAYSNGKLVHTIHEFSPRVPPGYKISETPAQIIYLPIIARSITDLTLRVVDQDGRLLDFRGEEITVRLHVRRRQN</sequence>
<dbReference type="EMBL" id="CAXIPU020000831">
    <property type="protein sequence ID" value="CAL1672693.1"/>
    <property type="molecule type" value="Genomic_DNA"/>
</dbReference>
<evidence type="ECO:0000313" key="1">
    <source>
        <dbReference type="EMBL" id="CAL1672693.1"/>
    </source>
</evidence>
<reference evidence="1" key="1">
    <citation type="submission" date="2024-04" db="EMBL/GenBank/DDBJ databases">
        <authorList>
            <consortium name="Molecular Ecology Group"/>
        </authorList>
    </citation>
    <scope>NUCLEOTIDE SEQUENCE</scope>
</reference>
<comment type="caution">
    <text evidence="1">The sequence shown here is derived from an EMBL/GenBank/DDBJ whole genome shotgun (WGS) entry which is preliminary data.</text>
</comment>
<proteinExistence type="predicted"/>
<dbReference type="AlphaFoldDB" id="A0AAV2MZH5"/>
<protein>
    <submittedName>
        <fullName evidence="1">Uncharacterized protein</fullName>
    </submittedName>
</protein>
<keyword evidence="2" id="KW-1185">Reference proteome</keyword>
<organism evidence="1 2">
    <name type="scientific">Lasius platythorax</name>
    <dbReference type="NCBI Taxonomy" id="488582"/>
    <lineage>
        <taxon>Eukaryota</taxon>
        <taxon>Metazoa</taxon>
        <taxon>Ecdysozoa</taxon>
        <taxon>Arthropoda</taxon>
        <taxon>Hexapoda</taxon>
        <taxon>Insecta</taxon>
        <taxon>Pterygota</taxon>
        <taxon>Neoptera</taxon>
        <taxon>Endopterygota</taxon>
        <taxon>Hymenoptera</taxon>
        <taxon>Apocrita</taxon>
        <taxon>Aculeata</taxon>
        <taxon>Formicoidea</taxon>
        <taxon>Formicidae</taxon>
        <taxon>Formicinae</taxon>
        <taxon>Lasius</taxon>
        <taxon>Lasius</taxon>
    </lineage>
</organism>
<name>A0AAV2MZH5_9HYME</name>
<dbReference type="Proteomes" id="UP001497644">
    <property type="component" value="Unassembled WGS sequence"/>
</dbReference>
<accession>A0AAV2MZH5</accession>